<dbReference type="InterPro" id="IPR001126">
    <property type="entry name" value="UmuC"/>
</dbReference>
<comment type="function">
    <text evidence="2">Poorly processive, error-prone DNA polymerase involved in untargeted mutagenesis. Copies undamaged DNA at stalled replication forks, which arise in vivo from mismatched or misaligned primer ends. These misaligned primers can be extended by PolIV. Exhibits no 3'-5' exonuclease (proofreading) activity. May be involved in translesional synthesis, in conjunction with the beta clamp from PolIII.</text>
</comment>
<accession>A0A2N9BM53</accession>
<feature type="region of interest" description="Disordered" evidence="4">
    <location>
        <begin position="153"/>
        <end position="226"/>
    </location>
</feature>
<dbReference type="InterPro" id="IPR043128">
    <property type="entry name" value="Rev_trsase/Diguanyl_cyclase"/>
</dbReference>
<evidence type="ECO:0000259" key="5">
    <source>
        <dbReference type="PROSITE" id="PS50173"/>
    </source>
</evidence>
<dbReference type="Proteomes" id="UP000235464">
    <property type="component" value="Chromosome I"/>
</dbReference>
<comment type="similarity">
    <text evidence="1">Belongs to the DNA polymerase type-Y family.</text>
</comment>
<evidence type="ECO:0000256" key="4">
    <source>
        <dbReference type="SAM" id="MobiDB-lite"/>
    </source>
</evidence>
<evidence type="ECO:0000256" key="1">
    <source>
        <dbReference type="ARBA" id="ARBA00010945"/>
    </source>
</evidence>
<dbReference type="PROSITE" id="PS50173">
    <property type="entry name" value="UMUC"/>
    <property type="match status" value="1"/>
</dbReference>
<evidence type="ECO:0000256" key="3">
    <source>
        <dbReference type="ARBA" id="ARBA00049244"/>
    </source>
</evidence>
<dbReference type="EC" id="2.7.7.7" evidence="6"/>
<dbReference type="PANTHER" id="PTHR11076">
    <property type="entry name" value="DNA REPAIR POLYMERASE UMUC / TRANSFERASE FAMILY MEMBER"/>
    <property type="match status" value="1"/>
</dbReference>
<dbReference type="SUPFAM" id="SSF56672">
    <property type="entry name" value="DNA/RNA polymerases"/>
    <property type="match status" value="1"/>
</dbReference>
<evidence type="ECO:0000313" key="7">
    <source>
        <dbReference type="Proteomes" id="UP000235464"/>
    </source>
</evidence>
<comment type="catalytic activity">
    <reaction evidence="3">
        <text>DNA(n) + a 2'-deoxyribonucleoside 5'-triphosphate = DNA(n+1) + diphosphate</text>
        <dbReference type="Rhea" id="RHEA:22508"/>
        <dbReference type="Rhea" id="RHEA-COMP:17339"/>
        <dbReference type="Rhea" id="RHEA-COMP:17340"/>
        <dbReference type="ChEBI" id="CHEBI:33019"/>
        <dbReference type="ChEBI" id="CHEBI:61560"/>
        <dbReference type="ChEBI" id="CHEBI:173112"/>
        <dbReference type="EC" id="2.7.7.7"/>
    </reaction>
</comment>
<dbReference type="EMBL" id="LT963352">
    <property type="protein sequence ID" value="SOR84431.1"/>
    <property type="molecule type" value="Genomic_DNA"/>
</dbReference>
<dbReference type="Gene3D" id="1.10.150.20">
    <property type="entry name" value="5' to 3' exonuclease, C-terminal subdomain"/>
    <property type="match status" value="1"/>
</dbReference>
<dbReference type="RefSeq" id="WP_418952390.1">
    <property type="nucleotide sequence ID" value="NZ_LT962942.1"/>
</dbReference>
<name>A0A2N9BM53_STRCX</name>
<evidence type="ECO:0000256" key="2">
    <source>
        <dbReference type="ARBA" id="ARBA00025589"/>
    </source>
</evidence>
<keyword evidence="6" id="KW-0548">Nucleotidyltransferase</keyword>
<reference evidence="7" key="1">
    <citation type="submission" date="2017-11" db="EMBL/GenBank/DDBJ databases">
        <authorList>
            <person name="Wibberg D."/>
        </authorList>
    </citation>
    <scope>NUCLEOTIDE SEQUENCE [LARGE SCALE GENOMIC DNA]</scope>
</reference>
<proteinExistence type="inferred from homology"/>
<feature type="compositionally biased region" description="Low complexity" evidence="4">
    <location>
        <begin position="185"/>
        <end position="202"/>
    </location>
</feature>
<dbReference type="Pfam" id="PF00817">
    <property type="entry name" value="IMS"/>
    <property type="match status" value="1"/>
</dbReference>
<dbReference type="PANTHER" id="PTHR11076:SF33">
    <property type="entry name" value="DNA POLYMERASE KAPPA"/>
    <property type="match status" value="1"/>
</dbReference>
<protein>
    <submittedName>
        <fullName evidence="6">DNA polymerase IV</fullName>
        <ecNumber evidence="6">2.7.7.7</ecNumber>
    </submittedName>
</protein>
<dbReference type="AlphaFoldDB" id="A0A2N9BM53"/>
<feature type="domain" description="UmuC" evidence="5">
    <location>
        <begin position="19"/>
        <end position="127"/>
    </location>
</feature>
<dbReference type="Gene3D" id="3.30.70.270">
    <property type="match status" value="1"/>
</dbReference>
<keyword evidence="6" id="KW-0808">Transferase</keyword>
<keyword evidence="7" id="KW-1185">Reference proteome</keyword>
<dbReference type="GO" id="GO:0003887">
    <property type="term" value="F:DNA-directed DNA polymerase activity"/>
    <property type="evidence" value="ECO:0007669"/>
    <property type="project" value="UniProtKB-EC"/>
</dbReference>
<sequence>MRGRYILHLRLDLQPDPDADLPERLRHLLENITPRVQMIEPDSAALDITGAIPYWKRDARGLTELVQLRVLAHFGLRSSAGCAPNRMLAAMACALTPPGQRTIVDDSPEAIAAFLSPRPARELPGVGAKTAMTLGEYGLHTVGDVVEVPSSRCNVCSGPGPAAPSTNMRGAATPRSSTPPRPRRASAPSTALSATSSTRPSTGAPCSPSQTTSVPACATPTTSPAA</sequence>
<evidence type="ECO:0000313" key="6">
    <source>
        <dbReference type="EMBL" id="SOR84431.1"/>
    </source>
</evidence>
<feature type="compositionally biased region" description="Low complexity" evidence="4">
    <location>
        <begin position="211"/>
        <end position="226"/>
    </location>
</feature>
<dbReference type="InterPro" id="IPR043502">
    <property type="entry name" value="DNA/RNA_pol_sf"/>
</dbReference>
<organism evidence="6 7">
    <name type="scientific">Streptomyces chartreusis NRRL 3882</name>
    <dbReference type="NCBI Taxonomy" id="1079985"/>
    <lineage>
        <taxon>Bacteria</taxon>
        <taxon>Bacillati</taxon>
        <taxon>Actinomycetota</taxon>
        <taxon>Actinomycetes</taxon>
        <taxon>Kitasatosporales</taxon>
        <taxon>Streptomycetaceae</taxon>
        <taxon>Streptomyces</taxon>
    </lineage>
</organism>
<dbReference type="GO" id="GO:0006281">
    <property type="term" value="P:DNA repair"/>
    <property type="evidence" value="ECO:0007669"/>
    <property type="project" value="InterPro"/>
</dbReference>
<dbReference type="InterPro" id="IPR050116">
    <property type="entry name" value="DNA_polymerase-Y"/>
</dbReference>
<dbReference type="GO" id="GO:0042276">
    <property type="term" value="P:error-prone translesion synthesis"/>
    <property type="evidence" value="ECO:0007669"/>
    <property type="project" value="TreeGrafter"/>
</dbReference>
<gene>
    <name evidence="6" type="primary">dinB_3</name>
    <name evidence="6" type="ORF">SCNRRL3882_7876</name>
</gene>